<dbReference type="GO" id="GO:0005506">
    <property type="term" value="F:iron ion binding"/>
    <property type="evidence" value="ECO:0007669"/>
    <property type="project" value="InterPro"/>
</dbReference>
<evidence type="ECO:0000313" key="6">
    <source>
        <dbReference type="EMBL" id="KAK4189076.1"/>
    </source>
</evidence>
<gene>
    <name evidence="6" type="ORF">QBC35DRAFT_172265</name>
</gene>
<keyword evidence="3 4" id="KW-0408">Iron</keyword>
<evidence type="ECO:0000256" key="2">
    <source>
        <dbReference type="ARBA" id="ARBA00022723"/>
    </source>
</evidence>
<accession>A0AAN6WX12</accession>
<dbReference type="Gene3D" id="1.10.630.10">
    <property type="entry name" value="Cytochrome P450"/>
    <property type="match status" value="1"/>
</dbReference>
<dbReference type="GO" id="GO:0020037">
    <property type="term" value="F:heme binding"/>
    <property type="evidence" value="ECO:0007669"/>
    <property type="project" value="InterPro"/>
</dbReference>
<dbReference type="EMBL" id="MU864380">
    <property type="protein sequence ID" value="KAK4189076.1"/>
    <property type="molecule type" value="Genomic_DNA"/>
</dbReference>
<dbReference type="CDD" id="cd11058">
    <property type="entry name" value="CYP60B-like"/>
    <property type="match status" value="1"/>
</dbReference>
<evidence type="ECO:0000256" key="5">
    <source>
        <dbReference type="SAM" id="Phobius"/>
    </source>
</evidence>
<keyword evidence="2 4" id="KW-0479">Metal-binding</keyword>
<feature type="transmembrane region" description="Helical" evidence="5">
    <location>
        <begin position="16"/>
        <end position="36"/>
    </location>
</feature>
<dbReference type="InterPro" id="IPR002401">
    <property type="entry name" value="Cyt_P450_E_grp-I"/>
</dbReference>
<dbReference type="AlphaFoldDB" id="A0AAN6WX12"/>
<dbReference type="PANTHER" id="PTHR24305">
    <property type="entry name" value="CYTOCHROME P450"/>
    <property type="match status" value="1"/>
</dbReference>
<keyword evidence="5" id="KW-0472">Membrane</keyword>
<dbReference type="PANTHER" id="PTHR24305:SF199">
    <property type="entry name" value="P450, PUTATIVE (EUROFUNG)-RELATED"/>
    <property type="match status" value="1"/>
</dbReference>
<evidence type="ECO:0000256" key="1">
    <source>
        <dbReference type="ARBA" id="ARBA00022617"/>
    </source>
</evidence>
<feature type="binding site" description="axial binding residue" evidence="4">
    <location>
        <position position="457"/>
    </location>
    <ligand>
        <name>heme</name>
        <dbReference type="ChEBI" id="CHEBI:30413"/>
    </ligand>
    <ligandPart>
        <name>Fe</name>
        <dbReference type="ChEBI" id="CHEBI:18248"/>
    </ligandPart>
</feature>
<dbReference type="Proteomes" id="UP001302126">
    <property type="component" value="Unassembled WGS sequence"/>
</dbReference>
<sequence length="515" mass="58035">MAVTLIMEAVMAEWRLYGLLLTATGLFTYLIVHILYNIYLHPLADVPGPLSWRALRLPYVRSLVRGAFIRDTLKMHLKYGPIVRVAPDEISFAGADAATQVLTGRGANPHAIPKDPRWTIPGEIELGLVTEIDHEVHARIRKLLAPAFTPAALRSQEPILQLYSNLLIDRLREKAKAHEVVDMVRWFNFISFDIFGDLAFGESWDCLQRSEYHSWIAYQTNTSRAGAIAAAPAFYPWLYIILKQLIPASLMKRVAEHIQFVSDKIQKRLNLEQEREDIMSHVLKSMEREDLGGVSMGQINTTFVELNIAGTETSASLLSAILRLLLDNPDKLAMLTSEIRQRFPSQTSMTLESLKDLPYLDAVIREGGRLCPPVPWLAPRRVPPGDAGTVVCGTWLPGGTSLSVNLYAMHLSPMLFHSPNSFVPERWLPEATTDPKSPCYNDQRQAVQIFTVGPRACIGRDLAWAEQRLILAKLLWEFDLESPPGEMGVPWIDQRVFMLIEKAPVNVVLRQRMDS</sequence>
<dbReference type="PRINTS" id="PR00385">
    <property type="entry name" value="P450"/>
</dbReference>
<evidence type="ECO:0000313" key="7">
    <source>
        <dbReference type="Proteomes" id="UP001302126"/>
    </source>
</evidence>
<comment type="caution">
    <text evidence="6">The sequence shown here is derived from an EMBL/GenBank/DDBJ whole genome shotgun (WGS) entry which is preliminary data.</text>
</comment>
<evidence type="ECO:0000256" key="3">
    <source>
        <dbReference type="ARBA" id="ARBA00023004"/>
    </source>
</evidence>
<dbReference type="GO" id="GO:0004497">
    <property type="term" value="F:monooxygenase activity"/>
    <property type="evidence" value="ECO:0007669"/>
    <property type="project" value="InterPro"/>
</dbReference>
<keyword evidence="5" id="KW-0812">Transmembrane</keyword>
<dbReference type="PRINTS" id="PR00463">
    <property type="entry name" value="EP450I"/>
</dbReference>
<organism evidence="6 7">
    <name type="scientific">Podospora australis</name>
    <dbReference type="NCBI Taxonomy" id="1536484"/>
    <lineage>
        <taxon>Eukaryota</taxon>
        <taxon>Fungi</taxon>
        <taxon>Dikarya</taxon>
        <taxon>Ascomycota</taxon>
        <taxon>Pezizomycotina</taxon>
        <taxon>Sordariomycetes</taxon>
        <taxon>Sordariomycetidae</taxon>
        <taxon>Sordariales</taxon>
        <taxon>Podosporaceae</taxon>
        <taxon>Podospora</taxon>
    </lineage>
</organism>
<dbReference type="SUPFAM" id="SSF48264">
    <property type="entry name" value="Cytochrome P450"/>
    <property type="match status" value="1"/>
</dbReference>
<dbReference type="InterPro" id="IPR001128">
    <property type="entry name" value="Cyt_P450"/>
</dbReference>
<reference evidence="6" key="2">
    <citation type="submission" date="2023-05" db="EMBL/GenBank/DDBJ databases">
        <authorList>
            <consortium name="Lawrence Berkeley National Laboratory"/>
            <person name="Steindorff A."/>
            <person name="Hensen N."/>
            <person name="Bonometti L."/>
            <person name="Westerberg I."/>
            <person name="Brannstrom I.O."/>
            <person name="Guillou S."/>
            <person name="Cros-Aarteil S."/>
            <person name="Calhoun S."/>
            <person name="Haridas S."/>
            <person name="Kuo A."/>
            <person name="Mondo S."/>
            <person name="Pangilinan J."/>
            <person name="Riley R."/>
            <person name="Labutti K."/>
            <person name="Andreopoulos B."/>
            <person name="Lipzen A."/>
            <person name="Chen C."/>
            <person name="Yanf M."/>
            <person name="Daum C."/>
            <person name="Ng V."/>
            <person name="Clum A."/>
            <person name="Ohm R."/>
            <person name="Martin F."/>
            <person name="Silar P."/>
            <person name="Natvig D."/>
            <person name="Lalanne C."/>
            <person name="Gautier V."/>
            <person name="Ament-Velasquez S.L."/>
            <person name="Kruys A."/>
            <person name="Hutchinson M.I."/>
            <person name="Powell A.J."/>
            <person name="Barry K."/>
            <person name="Miller A.N."/>
            <person name="Grigoriev I.V."/>
            <person name="Debuchy R."/>
            <person name="Gladieux P."/>
            <person name="Thoren M.H."/>
            <person name="Johannesson H."/>
        </authorList>
    </citation>
    <scope>NUCLEOTIDE SEQUENCE</scope>
    <source>
        <strain evidence="6">PSN309</strain>
    </source>
</reference>
<dbReference type="Pfam" id="PF00067">
    <property type="entry name" value="p450"/>
    <property type="match status" value="1"/>
</dbReference>
<dbReference type="GO" id="GO:0016705">
    <property type="term" value="F:oxidoreductase activity, acting on paired donors, with incorporation or reduction of molecular oxygen"/>
    <property type="evidence" value="ECO:0007669"/>
    <property type="project" value="InterPro"/>
</dbReference>
<comment type="cofactor">
    <cofactor evidence="4">
        <name>heme</name>
        <dbReference type="ChEBI" id="CHEBI:30413"/>
    </cofactor>
</comment>
<keyword evidence="7" id="KW-1185">Reference proteome</keyword>
<evidence type="ECO:0000256" key="4">
    <source>
        <dbReference type="PIRSR" id="PIRSR602401-1"/>
    </source>
</evidence>
<keyword evidence="1 4" id="KW-0349">Heme</keyword>
<dbReference type="InterPro" id="IPR050121">
    <property type="entry name" value="Cytochrome_P450_monoxygenase"/>
</dbReference>
<keyword evidence="5" id="KW-1133">Transmembrane helix</keyword>
<name>A0AAN6WX12_9PEZI</name>
<protein>
    <submittedName>
        <fullName evidence="6">Cytochrome P450</fullName>
    </submittedName>
</protein>
<dbReference type="InterPro" id="IPR036396">
    <property type="entry name" value="Cyt_P450_sf"/>
</dbReference>
<proteinExistence type="predicted"/>
<reference evidence="6" key="1">
    <citation type="journal article" date="2023" name="Mol. Phylogenet. Evol.">
        <title>Genome-scale phylogeny and comparative genomics of the fungal order Sordariales.</title>
        <authorList>
            <person name="Hensen N."/>
            <person name="Bonometti L."/>
            <person name="Westerberg I."/>
            <person name="Brannstrom I.O."/>
            <person name="Guillou S."/>
            <person name="Cros-Aarteil S."/>
            <person name="Calhoun S."/>
            <person name="Haridas S."/>
            <person name="Kuo A."/>
            <person name="Mondo S."/>
            <person name="Pangilinan J."/>
            <person name="Riley R."/>
            <person name="LaButti K."/>
            <person name="Andreopoulos B."/>
            <person name="Lipzen A."/>
            <person name="Chen C."/>
            <person name="Yan M."/>
            <person name="Daum C."/>
            <person name="Ng V."/>
            <person name="Clum A."/>
            <person name="Steindorff A."/>
            <person name="Ohm R.A."/>
            <person name="Martin F."/>
            <person name="Silar P."/>
            <person name="Natvig D.O."/>
            <person name="Lalanne C."/>
            <person name="Gautier V."/>
            <person name="Ament-Velasquez S.L."/>
            <person name="Kruys A."/>
            <person name="Hutchinson M.I."/>
            <person name="Powell A.J."/>
            <person name="Barry K."/>
            <person name="Miller A.N."/>
            <person name="Grigoriev I.V."/>
            <person name="Debuchy R."/>
            <person name="Gladieux P."/>
            <person name="Hiltunen Thoren M."/>
            <person name="Johannesson H."/>
        </authorList>
    </citation>
    <scope>NUCLEOTIDE SEQUENCE</scope>
    <source>
        <strain evidence="6">PSN309</strain>
    </source>
</reference>